<organism evidence="2 3">
    <name type="scientific">Nonomuraea guangzhouensis</name>
    <dbReference type="NCBI Taxonomy" id="1291555"/>
    <lineage>
        <taxon>Bacteria</taxon>
        <taxon>Bacillati</taxon>
        <taxon>Actinomycetota</taxon>
        <taxon>Actinomycetes</taxon>
        <taxon>Streptosporangiales</taxon>
        <taxon>Streptosporangiaceae</taxon>
        <taxon>Nonomuraea</taxon>
    </lineage>
</organism>
<feature type="compositionally biased region" description="Basic and acidic residues" evidence="1">
    <location>
        <begin position="478"/>
        <end position="488"/>
    </location>
</feature>
<feature type="region of interest" description="Disordered" evidence="1">
    <location>
        <begin position="464"/>
        <end position="488"/>
    </location>
</feature>
<protein>
    <submittedName>
        <fullName evidence="2">Uncharacterized protein</fullName>
    </submittedName>
</protein>
<comment type="caution">
    <text evidence="2">The sequence shown here is derived from an EMBL/GenBank/DDBJ whole genome shotgun (WGS) entry which is preliminary data.</text>
</comment>
<accession>A0ABW4G9E6</accession>
<evidence type="ECO:0000313" key="3">
    <source>
        <dbReference type="Proteomes" id="UP001597097"/>
    </source>
</evidence>
<reference evidence="3" key="1">
    <citation type="journal article" date="2019" name="Int. J. Syst. Evol. Microbiol.">
        <title>The Global Catalogue of Microorganisms (GCM) 10K type strain sequencing project: providing services to taxonomists for standard genome sequencing and annotation.</title>
        <authorList>
            <consortium name="The Broad Institute Genomics Platform"/>
            <consortium name="The Broad Institute Genome Sequencing Center for Infectious Disease"/>
            <person name="Wu L."/>
            <person name="Ma J."/>
        </authorList>
    </citation>
    <scope>NUCLEOTIDE SEQUENCE [LARGE SCALE GENOMIC DNA]</scope>
    <source>
        <strain evidence="3">CGMCC 1.15399</strain>
    </source>
</reference>
<dbReference type="RefSeq" id="WP_219530689.1">
    <property type="nucleotide sequence ID" value="NZ_JAHKRM010000009.1"/>
</dbReference>
<keyword evidence="3" id="KW-1185">Reference proteome</keyword>
<gene>
    <name evidence="2" type="ORF">ACFSJ0_17280</name>
</gene>
<name>A0ABW4G9E6_9ACTN</name>
<dbReference type="Proteomes" id="UP001597097">
    <property type="component" value="Unassembled WGS sequence"/>
</dbReference>
<proteinExistence type="predicted"/>
<evidence type="ECO:0000313" key="2">
    <source>
        <dbReference type="EMBL" id="MFD1538813.1"/>
    </source>
</evidence>
<evidence type="ECO:0000256" key="1">
    <source>
        <dbReference type="SAM" id="MobiDB-lite"/>
    </source>
</evidence>
<sequence length="767" mass="82616">MPDQQGDGPLPSGVIQLYDNYLPSLEPGSYDVAVTCGMTGVDTGDYFQPVTQGFEVRAPQFFLDARDVGEMYPPSDSNGEYGSVLPSLVLNQRVLPWERLAGDGQPKTVPWLALLTLGPDDVVMDSGAGPTGLRTSTVAQFLTPEDGVVKPAIDPPGVDPDVLAATMQSILLPTATFQALAPRLDELRYLTHVRQTDTAAQADSNGADDGWYAIVWSNRFPDSSLVNGAGTRNLACLVSLEGLTSYLPSAPSQEQEQQPAGIQLAVLTSWTFVSNPAAAENFADLVEGFVTQESGDPDNLLPRIPLPDNPPASAALDRLRQGYLPLTFHTPVGEQTFAWYRGPFTPTVAQPLPNPSRSGTADDGAHWRSSSQVTIYLPDQGVFDHSYAAAFETGRSIALSDRAFALALLNARRHAYTQLARIGDRLSTGRFDAAPLSELTDRHTHRRQFAAHVNAGLGDDLRQTFARLPGGTTTPRTPRPDRRRPDPVEETRALLGRDDVREMLAQQVSDRLDQVTDWLAELALLHNVPFNHLVPDARLLPVESIRFFHIDQSWIDVLLDGALSIAVHSSRDAALQAAWRAPLLAAVQAKTGQVRARRRRRPDLAVPTAGDPAPASAGLLIRSALIAGWPGLVVDADDGATAILRMDILSPDVLLVLFDAVPQTVSLSEPWHGLRFGVEDGDVIQLRKPDGTPLGQTFPATGGFSQYLRAPEGQPAERVIDLDQLVTALGQTPVGDSIGPALLATQMVQAPERLTFAPATTLGGADQ</sequence>
<dbReference type="EMBL" id="JBHUCM010000014">
    <property type="protein sequence ID" value="MFD1538813.1"/>
    <property type="molecule type" value="Genomic_DNA"/>
</dbReference>